<evidence type="ECO:0000313" key="2">
    <source>
        <dbReference type="Proteomes" id="UP000799436"/>
    </source>
</evidence>
<dbReference type="AlphaFoldDB" id="A0A6G1LC20"/>
<proteinExistence type="predicted"/>
<accession>A0A6G1LC20</accession>
<sequence length="113" mass="12474">MAAMSSALWTPAHQSYLLAHHVPDDLHGPVIKSVYRVSELYRASLTLIQPFEATPLPNVPSPSSPWYLFLVLGQSTDRLLMAVPASCAWDGCWCLLSHYGISARQQALAAQWP</sequence>
<name>A0A6G1LC20_9PEZI</name>
<gene>
    <name evidence="1" type="ORF">EJ03DRAFT_80290</name>
</gene>
<evidence type="ECO:0000313" key="1">
    <source>
        <dbReference type="EMBL" id="KAF2770119.1"/>
    </source>
</evidence>
<protein>
    <submittedName>
        <fullName evidence="1">Uncharacterized protein</fullName>
    </submittedName>
</protein>
<dbReference type="EMBL" id="ML995828">
    <property type="protein sequence ID" value="KAF2770119.1"/>
    <property type="molecule type" value="Genomic_DNA"/>
</dbReference>
<keyword evidence="2" id="KW-1185">Reference proteome</keyword>
<reference evidence="1" key="1">
    <citation type="journal article" date="2020" name="Stud. Mycol.">
        <title>101 Dothideomycetes genomes: a test case for predicting lifestyles and emergence of pathogens.</title>
        <authorList>
            <person name="Haridas S."/>
            <person name="Albert R."/>
            <person name="Binder M."/>
            <person name="Bloem J."/>
            <person name="Labutti K."/>
            <person name="Salamov A."/>
            <person name="Andreopoulos B."/>
            <person name="Baker S."/>
            <person name="Barry K."/>
            <person name="Bills G."/>
            <person name="Bluhm B."/>
            <person name="Cannon C."/>
            <person name="Castanera R."/>
            <person name="Culley D."/>
            <person name="Daum C."/>
            <person name="Ezra D."/>
            <person name="Gonzalez J."/>
            <person name="Henrissat B."/>
            <person name="Kuo A."/>
            <person name="Liang C."/>
            <person name="Lipzen A."/>
            <person name="Lutzoni F."/>
            <person name="Magnuson J."/>
            <person name="Mondo S."/>
            <person name="Nolan M."/>
            <person name="Ohm R."/>
            <person name="Pangilinan J."/>
            <person name="Park H.-J."/>
            <person name="Ramirez L."/>
            <person name="Alfaro M."/>
            <person name="Sun H."/>
            <person name="Tritt A."/>
            <person name="Yoshinaga Y."/>
            <person name="Zwiers L.-H."/>
            <person name="Turgeon B."/>
            <person name="Goodwin S."/>
            <person name="Spatafora J."/>
            <person name="Crous P."/>
            <person name="Grigoriev I."/>
        </authorList>
    </citation>
    <scope>NUCLEOTIDE SEQUENCE</scope>
    <source>
        <strain evidence="1">CBS 116005</strain>
    </source>
</reference>
<dbReference type="Proteomes" id="UP000799436">
    <property type="component" value="Unassembled WGS sequence"/>
</dbReference>
<organism evidence="1 2">
    <name type="scientific">Teratosphaeria nubilosa</name>
    <dbReference type="NCBI Taxonomy" id="161662"/>
    <lineage>
        <taxon>Eukaryota</taxon>
        <taxon>Fungi</taxon>
        <taxon>Dikarya</taxon>
        <taxon>Ascomycota</taxon>
        <taxon>Pezizomycotina</taxon>
        <taxon>Dothideomycetes</taxon>
        <taxon>Dothideomycetidae</taxon>
        <taxon>Mycosphaerellales</taxon>
        <taxon>Teratosphaeriaceae</taxon>
        <taxon>Teratosphaeria</taxon>
    </lineage>
</organism>